<evidence type="ECO:0000256" key="13">
    <source>
        <dbReference type="ARBA" id="ARBA00023145"/>
    </source>
</evidence>
<proteinExistence type="predicted"/>
<dbReference type="InterPro" id="IPR050819">
    <property type="entry name" value="Tripeptidyl-peptidase_I"/>
</dbReference>
<feature type="chain" id="PRO_5013390299" description="tripeptidyl-peptidase II" evidence="16">
    <location>
        <begin position="18"/>
        <end position="608"/>
    </location>
</feature>
<keyword evidence="14" id="KW-0325">Glycoprotein</keyword>
<keyword evidence="8 16" id="KW-0732">Signal</keyword>
<evidence type="ECO:0000256" key="9">
    <source>
        <dbReference type="ARBA" id="ARBA00022801"/>
    </source>
</evidence>
<dbReference type="InterPro" id="IPR023828">
    <property type="entry name" value="Peptidase_S8_Ser-AS"/>
</dbReference>
<comment type="catalytic activity">
    <reaction evidence="1">
        <text>Release of an N-terminal tripeptide from a polypeptide.</text>
        <dbReference type="EC" id="3.4.14.10"/>
    </reaction>
</comment>
<comment type="cofactor">
    <cofactor evidence="15">
        <name>Ca(2+)</name>
        <dbReference type="ChEBI" id="CHEBI:29108"/>
    </cofactor>
    <text evidence="15">Binds 1 Ca(2+) ion per subunit.</text>
</comment>
<dbReference type="Proteomes" id="UP000215127">
    <property type="component" value="Chromosome 9"/>
</dbReference>
<feature type="active site" description="Charge relay system" evidence="15">
    <location>
        <position position="308"/>
    </location>
</feature>
<dbReference type="STRING" id="1276538.A0A1X7S3N7"/>
<feature type="active site" description="Charge relay system" evidence="15">
    <location>
        <position position="312"/>
    </location>
</feature>
<sequence length="608" mass="66426">MRSSIFLALCGLSATFAVPLEKKADYAIKDSHFVPSQWKKLGKAHPSHTISLRIGVKQGNFKELERQLLEVSDPEHHLYGKHLSQDDVTSLVAPSQQALGAVHDWLEDNNIRLDQVRYTPAKDWVIVNLPVTEVEDLLDTEYHVYGNDAGSRIVRTPEYSLPKWLHEHIDTIQPTNYFSDPKAMAKLPFGLEDQGLTFQEATVSADSTNLETYGGNDAAAVCNTSAVSSLCLRTLYRTVDYTPKVPHLNYVGTTNYLNETANYSDFHIYMSQQRKDADSKYQYSYQIVDNGINFQGLETEFYGERDVEANLDVQTVGGIAYPTRFTTYSTGGSPPFTPDLATPTNTNEPYLTWVNYVLSQPSVPFTISTSYGDDEQSVPKSYAQRVCAEFAALGARGSTLLFSSGDNGVGKNGTCLSNDGKNTPKFQPSFPASCPYVTTVGGTKNINPEEVAYRVRNGYVAGGGVSNYFPQPLYQKSAVKKYLASIGNLHKGLYNPNGRAYPDISAQGYGFVVVYGGKNTLVDGTSASSPAAAGILTNVNDALIAAGRPPLGFMNPWLYSRAGRGFNDITVGNIWGCNTSGFPAKDGWDLATGYGTPDFKNIRAALGV</sequence>
<keyword evidence="19" id="KW-1185">Reference proteome</keyword>
<evidence type="ECO:0000259" key="17">
    <source>
        <dbReference type="PROSITE" id="PS51695"/>
    </source>
</evidence>
<evidence type="ECO:0000256" key="16">
    <source>
        <dbReference type="SAM" id="SignalP"/>
    </source>
</evidence>
<evidence type="ECO:0000256" key="3">
    <source>
        <dbReference type="ARBA" id="ARBA00004239"/>
    </source>
</evidence>
<feature type="signal peptide" evidence="16">
    <location>
        <begin position="1"/>
        <end position="17"/>
    </location>
</feature>
<dbReference type="PROSITE" id="PS51695">
    <property type="entry name" value="SEDOLISIN"/>
    <property type="match status" value="1"/>
</dbReference>
<keyword evidence="7 15" id="KW-0479">Metal-binding</keyword>
<dbReference type="InterPro" id="IPR015366">
    <property type="entry name" value="S53_propep"/>
</dbReference>
<dbReference type="InterPro" id="IPR036852">
    <property type="entry name" value="Peptidase_S8/S53_dom_sf"/>
</dbReference>
<accession>A0A1X7S3N7</accession>
<comment type="subcellular location">
    <subcellularLocation>
        <location evidence="3">Secreted</location>
        <location evidence="3">Extracellular space</location>
    </subcellularLocation>
</comment>
<feature type="binding site" evidence="15">
    <location>
        <position position="568"/>
    </location>
    <ligand>
        <name>Ca(2+)</name>
        <dbReference type="ChEBI" id="CHEBI:29108"/>
    </ligand>
</feature>
<keyword evidence="13" id="KW-0865">Zymogen</keyword>
<dbReference type="PANTHER" id="PTHR14218:SF39">
    <property type="entry name" value="PEPTIDASE S53 DOMAIN-CONTAINING PROTEIN"/>
    <property type="match status" value="1"/>
</dbReference>
<dbReference type="EC" id="3.4.14.10" evidence="4"/>
<keyword evidence="6 15" id="KW-0645">Protease</keyword>
<organism evidence="18 19">
    <name type="scientific">Zymoseptoria tritici (strain ST99CH_3D7)</name>
    <dbReference type="NCBI Taxonomy" id="1276538"/>
    <lineage>
        <taxon>Eukaryota</taxon>
        <taxon>Fungi</taxon>
        <taxon>Dikarya</taxon>
        <taxon>Ascomycota</taxon>
        <taxon>Pezizomycotina</taxon>
        <taxon>Dothideomycetes</taxon>
        <taxon>Dothideomycetidae</taxon>
        <taxon>Mycosphaerellales</taxon>
        <taxon>Mycosphaerellaceae</taxon>
        <taxon>Zymoseptoria</taxon>
    </lineage>
</organism>
<keyword evidence="11 15" id="KW-0106">Calcium</keyword>
<feature type="active site" description="Charge relay system" evidence="15">
    <location>
        <position position="526"/>
    </location>
</feature>
<keyword evidence="5" id="KW-0964">Secreted</keyword>
<evidence type="ECO:0000256" key="14">
    <source>
        <dbReference type="ARBA" id="ARBA00023180"/>
    </source>
</evidence>
<dbReference type="PANTHER" id="PTHR14218">
    <property type="entry name" value="PROTEASE S8 TRIPEPTIDYL PEPTIDASE I CLN2"/>
    <property type="match status" value="1"/>
</dbReference>
<evidence type="ECO:0000256" key="12">
    <source>
        <dbReference type="ARBA" id="ARBA00023026"/>
    </source>
</evidence>
<dbReference type="InterPro" id="IPR030400">
    <property type="entry name" value="Sedolisin_dom"/>
</dbReference>
<protein>
    <recommendedName>
        <fullName evidence="4">tripeptidyl-peptidase II</fullName>
        <ecNumber evidence="4">3.4.14.10</ecNumber>
    </recommendedName>
</protein>
<evidence type="ECO:0000256" key="8">
    <source>
        <dbReference type="ARBA" id="ARBA00022729"/>
    </source>
</evidence>
<dbReference type="CDD" id="cd04056">
    <property type="entry name" value="Peptidases_S53"/>
    <property type="match status" value="1"/>
</dbReference>
<evidence type="ECO:0000313" key="18">
    <source>
        <dbReference type="EMBL" id="SMQ54293.1"/>
    </source>
</evidence>
<dbReference type="FunFam" id="3.40.50.200:FF:000015">
    <property type="entry name" value="Tripeptidyl peptidase A"/>
    <property type="match status" value="1"/>
</dbReference>
<keyword evidence="10 15" id="KW-0720">Serine protease</keyword>
<dbReference type="GO" id="GO:0005576">
    <property type="term" value="C:extracellular region"/>
    <property type="evidence" value="ECO:0007669"/>
    <property type="project" value="UniProtKB-SubCell"/>
</dbReference>
<evidence type="ECO:0000256" key="15">
    <source>
        <dbReference type="PROSITE-ProRule" id="PRU01032"/>
    </source>
</evidence>
<gene>
    <name evidence="18" type="ORF">ZT3D7_G9448</name>
</gene>
<feature type="domain" description="Peptidase S53" evidence="17">
    <location>
        <begin position="226"/>
        <end position="608"/>
    </location>
</feature>
<name>A0A1X7S3N7_ZYMT9</name>
<evidence type="ECO:0000256" key="5">
    <source>
        <dbReference type="ARBA" id="ARBA00022525"/>
    </source>
</evidence>
<dbReference type="AlphaFoldDB" id="A0A1X7S3N7"/>
<keyword evidence="9 15" id="KW-0378">Hydrolase</keyword>
<dbReference type="SUPFAM" id="SSF54897">
    <property type="entry name" value="Protease propeptides/inhibitors"/>
    <property type="match status" value="1"/>
</dbReference>
<dbReference type="SMART" id="SM00944">
    <property type="entry name" value="Pro-kuma_activ"/>
    <property type="match status" value="1"/>
</dbReference>
<evidence type="ECO:0000313" key="19">
    <source>
        <dbReference type="Proteomes" id="UP000215127"/>
    </source>
</evidence>
<evidence type="ECO:0000256" key="2">
    <source>
        <dbReference type="ARBA" id="ARBA00002451"/>
    </source>
</evidence>
<dbReference type="PROSITE" id="PS00138">
    <property type="entry name" value="SUBTILASE_SER"/>
    <property type="match status" value="1"/>
</dbReference>
<evidence type="ECO:0000256" key="11">
    <source>
        <dbReference type="ARBA" id="ARBA00022837"/>
    </source>
</evidence>
<dbReference type="SUPFAM" id="SSF52743">
    <property type="entry name" value="Subtilisin-like"/>
    <property type="match status" value="1"/>
</dbReference>
<dbReference type="Pfam" id="PF09286">
    <property type="entry name" value="Pro-kuma_activ"/>
    <property type="match status" value="1"/>
</dbReference>
<dbReference type="Gene3D" id="3.40.50.200">
    <property type="entry name" value="Peptidase S8/S53 domain"/>
    <property type="match status" value="1"/>
</dbReference>
<dbReference type="GO" id="GO:0004252">
    <property type="term" value="F:serine-type endopeptidase activity"/>
    <property type="evidence" value="ECO:0007669"/>
    <property type="project" value="UniProtKB-UniRule"/>
</dbReference>
<dbReference type="EMBL" id="LT853700">
    <property type="protein sequence ID" value="SMQ54293.1"/>
    <property type="molecule type" value="Genomic_DNA"/>
</dbReference>
<evidence type="ECO:0000256" key="7">
    <source>
        <dbReference type="ARBA" id="ARBA00022723"/>
    </source>
</evidence>
<dbReference type="CDD" id="cd11377">
    <property type="entry name" value="Pro-peptidase_S53"/>
    <property type="match status" value="1"/>
</dbReference>
<dbReference type="Pfam" id="PF00082">
    <property type="entry name" value="Peptidase_S8"/>
    <property type="match status" value="1"/>
</dbReference>
<dbReference type="GO" id="GO:0046872">
    <property type="term" value="F:metal ion binding"/>
    <property type="evidence" value="ECO:0007669"/>
    <property type="project" value="UniProtKB-UniRule"/>
</dbReference>
<reference evidence="18 19" key="1">
    <citation type="submission" date="2016-06" db="EMBL/GenBank/DDBJ databases">
        <authorList>
            <person name="Kjaerup R.B."/>
            <person name="Dalgaard T.S."/>
            <person name="Juul-Madsen H.R."/>
        </authorList>
    </citation>
    <scope>NUCLEOTIDE SEQUENCE [LARGE SCALE GENOMIC DNA]</scope>
</reference>
<evidence type="ECO:0000256" key="6">
    <source>
        <dbReference type="ARBA" id="ARBA00022670"/>
    </source>
</evidence>
<evidence type="ECO:0000256" key="1">
    <source>
        <dbReference type="ARBA" id="ARBA00001910"/>
    </source>
</evidence>
<dbReference type="GO" id="GO:0008240">
    <property type="term" value="F:tripeptidyl-peptidase activity"/>
    <property type="evidence" value="ECO:0007669"/>
    <property type="project" value="UniProtKB-EC"/>
</dbReference>
<feature type="binding site" evidence="15">
    <location>
        <position position="587"/>
    </location>
    <ligand>
        <name>Ca(2+)</name>
        <dbReference type="ChEBI" id="CHEBI:29108"/>
    </ligand>
</feature>
<evidence type="ECO:0000256" key="4">
    <source>
        <dbReference type="ARBA" id="ARBA00012462"/>
    </source>
</evidence>
<evidence type="ECO:0000256" key="10">
    <source>
        <dbReference type="ARBA" id="ARBA00022825"/>
    </source>
</evidence>
<feature type="binding site" evidence="15">
    <location>
        <position position="569"/>
    </location>
    <ligand>
        <name>Ca(2+)</name>
        <dbReference type="ChEBI" id="CHEBI:29108"/>
    </ligand>
</feature>
<dbReference type="GO" id="GO:0006508">
    <property type="term" value="P:proteolysis"/>
    <property type="evidence" value="ECO:0007669"/>
    <property type="project" value="UniProtKB-KW"/>
</dbReference>
<dbReference type="InterPro" id="IPR000209">
    <property type="entry name" value="Peptidase_S8/S53_dom"/>
</dbReference>
<keyword evidence="12" id="KW-0843">Virulence</keyword>
<comment type="function">
    <text evidence="2">Secreted tripeptidyl-peptidase which degrades proteins at acidic pHs and is involved in virulence.</text>
</comment>
<feature type="binding site" evidence="15">
    <location>
        <position position="589"/>
    </location>
    <ligand>
        <name>Ca(2+)</name>
        <dbReference type="ChEBI" id="CHEBI:29108"/>
    </ligand>
</feature>